<dbReference type="Proteomes" id="UP000029643">
    <property type="component" value="Unassembled WGS sequence"/>
</dbReference>
<reference evidence="3 4" key="1">
    <citation type="journal article" date="2014" name="Genome Announc.">
        <title>Draft Genome Sequences of Marine Flavobacterium Algibacter lectus Strains SS8 and NR4.</title>
        <authorList>
            <person name="Takatani N."/>
            <person name="Nakanishi M."/>
            <person name="Meirelles P."/>
            <person name="Mino S."/>
            <person name="Suda W."/>
            <person name="Oshima K."/>
            <person name="Hattori M."/>
            <person name="Ohkuma M."/>
            <person name="Hosokawa M."/>
            <person name="Miyashita K."/>
            <person name="Thompson F.L."/>
            <person name="Niwa A."/>
            <person name="Sawabe T."/>
            <person name="Sawabe T."/>
        </authorList>
    </citation>
    <scope>NUCLEOTIDE SEQUENCE [LARGE SCALE GENOMIC DNA]</scope>
    <source>
        <strain evidence="4">JCM19274</strain>
    </source>
</reference>
<dbReference type="InterPro" id="IPR012341">
    <property type="entry name" value="6hp_glycosidase-like_sf"/>
</dbReference>
<dbReference type="GO" id="GO:0052757">
    <property type="term" value="F:chondroitin hydrolase activity"/>
    <property type="evidence" value="ECO:0007669"/>
    <property type="project" value="TreeGrafter"/>
</dbReference>
<dbReference type="GO" id="GO:0000272">
    <property type="term" value="P:polysaccharide catabolic process"/>
    <property type="evidence" value="ECO:0007669"/>
    <property type="project" value="TreeGrafter"/>
</dbReference>
<dbReference type="InterPro" id="IPR008928">
    <property type="entry name" value="6-hairpin_glycosidase_sf"/>
</dbReference>
<gene>
    <name evidence="3" type="ORF">JCM19274_2799</name>
</gene>
<evidence type="ECO:0000256" key="1">
    <source>
        <dbReference type="ARBA" id="ARBA00022801"/>
    </source>
</evidence>
<proteinExistence type="inferred from homology"/>
<dbReference type="EMBL" id="BBNU01000021">
    <property type="protein sequence ID" value="GAL82088.1"/>
    <property type="molecule type" value="Genomic_DNA"/>
</dbReference>
<dbReference type="SUPFAM" id="SSF48208">
    <property type="entry name" value="Six-hairpin glycosidases"/>
    <property type="match status" value="1"/>
</dbReference>
<protein>
    <submittedName>
        <fullName evidence="3">Glucuronyl hydrolase</fullName>
    </submittedName>
</protein>
<evidence type="ECO:0000256" key="2">
    <source>
        <dbReference type="ARBA" id="ARBA00038358"/>
    </source>
</evidence>
<sequence>MAKHGGLYAYTMCYRYTKDEKYLKHAENIANYIISNKKVPNDGIPYWDYDAPNIPNELRDASAAAITASALIELDQYSTNSYNTYFDKIMTSLDSSEYLAAIGGENNFFILKHSVGSIPHGQEIDVPLNYADYYYLEALLRLAKFK</sequence>
<evidence type="ECO:0000313" key="3">
    <source>
        <dbReference type="EMBL" id="GAL82088.1"/>
    </source>
</evidence>
<organism evidence="3 4">
    <name type="scientific">Algibacter lectus</name>
    <dbReference type="NCBI Taxonomy" id="221126"/>
    <lineage>
        <taxon>Bacteria</taxon>
        <taxon>Pseudomonadati</taxon>
        <taxon>Bacteroidota</taxon>
        <taxon>Flavobacteriia</taxon>
        <taxon>Flavobacteriales</taxon>
        <taxon>Flavobacteriaceae</taxon>
        <taxon>Algibacter</taxon>
    </lineage>
</organism>
<evidence type="ECO:0000313" key="4">
    <source>
        <dbReference type="Proteomes" id="UP000029643"/>
    </source>
</evidence>
<accession>A0A090X0L2</accession>
<name>A0A090X0L2_9FLAO</name>
<dbReference type="PANTHER" id="PTHR36845">
    <property type="entry name" value="HYDROLASE, PUTATIVE (AFU_ORTHOLOGUE AFUA_7G05090)-RELATED"/>
    <property type="match status" value="1"/>
</dbReference>
<comment type="caution">
    <text evidence="3">The sequence shown here is derived from an EMBL/GenBank/DDBJ whole genome shotgun (WGS) entry which is preliminary data.</text>
</comment>
<dbReference type="PANTHER" id="PTHR36845:SF1">
    <property type="entry name" value="HYDROLASE, PUTATIVE (AFU_ORTHOLOGUE AFUA_7G05090)-RELATED"/>
    <property type="match status" value="1"/>
</dbReference>
<dbReference type="RefSeq" id="WP_227806500.1">
    <property type="nucleotide sequence ID" value="NZ_BBNU01000021.1"/>
</dbReference>
<dbReference type="InterPro" id="IPR052369">
    <property type="entry name" value="UG_Glycosaminoglycan_Hydrolase"/>
</dbReference>
<keyword evidence="1 3" id="KW-0378">Hydrolase</keyword>
<comment type="similarity">
    <text evidence="2">Belongs to the glycosyl hydrolase 88 family.</text>
</comment>
<dbReference type="Gene3D" id="1.50.10.10">
    <property type="match status" value="1"/>
</dbReference>
<dbReference type="AlphaFoldDB" id="A0A090X0L2"/>